<organism evidence="2">
    <name type="scientific">uncultured bacterium A1Q1_fos_1877</name>
    <dbReference type="NCBI Taxonomy" id="1256555"/>
    <lineage>
        <taxon>Bacteria</taxon>
        <taxon>environmental samples</taxon>
    </lineage>
</organism>
<dbReference type="AlphaFoldDB" id="L7VWU3"/>
<protein>
    <submittedName>
        <fullName evidence="2">Transposase, IS204/IS1001/IS1096/IS1165 family protein</fullName>
    </submittedName>
</protein>
<dbReference type="PANTHER" id="PTHR33498:SF1">
    <property type="entry name" value="TRANSPOSASE FOR INSERTION SEQUENCE ELEMENT IS1557"/>
    <property type="match status" value="1"/>
</dbReference>
<sequence length="145" mass="16230">MLLALNWGSAHEIMKRAVERGLEKRGLDSIRNIGIDEKSFGQGQDCVSLMADPKAPRVIEVAEGRTEESAKILRNSLTDAQKSHIAAVSIDMWQAFENSVASHAPQAEIVFDRFQFSKHLNEGVDKVRREEHPEMMKEGDDEGGR</sequence>
<name>L7VWU3_9BACT</name>
<proteinExistence type="predicted"/>
<dbReference type="Pfam" id="PF01610">
    <property type="entry name" value="DDE_Tnp_ISL3"/>
    <property type="match status" value="1"/>
</dbReference>
<dbReference type="EMBL" id="JX649884">
    <property type="protein sequence ID" value="AGC71846.1"/>
    <property type="molecule type" value="Genomic_DNA"/>
</dbReference>
<dbReference type="PANTHER" id="PTHR33498">
    <property type="entry name" value="TRANSPOSASE FOR INSERTION SEQUENCE ELEMENT IS1557"/>
    <property type="match status" value="1"/>
</dbReference>
<evidence type="ECO:0000313" key="2">
    <source>
        <dbReference type="EMBL" id="AGC71846.1"/>
    </source>
</evidence>
<dbReference type="InterPro" id="IPR002560">
    <property type="entry name" value="Transposase_DDE"/>
</dbReference>
<reference evidence="2" key="1">
    <citation type="submission" date="2012-09" db="EMBL/GenBank/DDBJ databases">
        <title>Metagenomic Characterization of a Microbial Community in Wastewater Detects High Levels of Antibiotic Resistance.</title>
        <authorList>
            <person name="Abrams M."/>
            <person name="Caldwell A."/>
            <person name="Vandaei E."/>
            <person name="Lee W."/>
            <person name="Perrott J."/>
            <person name="Khan S.Y."/>
            <person name="Ta J."/>
            <person name="Romero D."/>
            <person name="Nguyen V."/>
            <person name="Pourmand N."/>
            <person name="Ouverney C.C."/>
        </authorList>
    </citation>
    <scope>NUCLEOTIDE SEQUENCE</scope>
</reference>
<feature type="domain" description="Transposase IS204/IS1001/IS1096/IS1165 DDE" evidence="1">
    <location>
        <begin position="33"/>
        <end position="140"/>
    </location>
</feature>
<accession>L7VWU3</accession>
<dbReference type="InterPro" id="IPR047951">
    <property type="entry name" value="Transpos_ISL3"/>
</dbReference>
<evidence type="ECO:0000259" key="1">
    <source>
        <dbReference type="Pfam" id="PF01610"/>
    </source>
</evidence>